<sequence>MAVFRHPRFWLLAFAGIVVACEPIGVALEAEPEPGTVYALDNDLADNANPPLSLRRVEQSTGDTLLNVRAYDRHGRLVFKYYRQYVGPYWPGGYLTMITGNVYAGNRLVRRYELHSNVGVKITDYDYSWWGRTVREYVRETPDDPSSLTVNTNPFRSIVRLQDLPAVLHSPLVQAVQATGQPALFTKRRYGVGVVLQEVLFFDEHGEERTRGAYTYNARGHCVAYVTTDRGKRDQRTRYAYDRAHRLVHALTLSARNDTSALLAYRYDAKGRLAEELRFAGHSSFPTHSAEPEDQFIRRHFAYTADGRLRQVESAEVVFKRRCAFACDAWQEEKRERTRFRRNAAGYVAEEVTDSNDDRKRTRKSYRYCYRFGESNNLLVCYFEGFPRPQAAFTAAIPPSEPTSRFYRGTGRCDSRPLAGAPPPQNRRWYTLSRRPDSIRKP</sequence>
<feature type="region of interest" description="Disordered" evidence="1">
    <location>
        <begin position="406"/>
        <end position="442"/>
    </location>
</feature>
<dbReference type="Gene3D" id="2.180.10.10">
    <property type="entry name" value="RHS repeat-associated core"/>
    <property type="match status" value="1"/>
</dbReference>
<dbReference type="EMBL" id="JAAVTK010000015">
    <property type="protein sequence ID" value="NKI91329.1"/>
    <property type="molecule type" value="Genomic_DNA"/>
</dbReference>
<keyword evidence="3" id="KW-1185">Reference proteome</keyword>
<protein>
    <recommendedName>
        <fullName evidence="4">RHS repeat protein</fullName>
    </recommendedName>
</protein>
<reference evidence="2 3" key="1">
    <citation type="submission" date="2020-03" db="EMBL/GenBank/DDBJ databases">
        <title>Genomic Encyclopedia of Type Strains, Phase IV (KMG-V): Genome sequencing to study the core and pangenomes of soil and plant-associated prokaryotes.</title>
        <authorList>
            <person name="Whitman W."/>
        </authorList>
    </citation>
    <scope>NUCLEOTIDE SEQUENCE [LARGE SCALE GENOMIC DNA]</scope>
    <source>
        <strain evidence="2 3">1B</strain>
    </source>
</reference>
<evidence type="ECO:0000313" key="3">
    <source>
        <dbReference type="Proteomes" id="UP000717634"/>
    </source>
</evidence>
<evidence type="ECO:0008006" key="4">
    <source>
        <dbReference type="Google" id="ProtNLM"/>
    </source>
</evidence>
<evidence type="ECO:0000313" key="2">
    <source>
        <dbReference type="EMBL" id="NKI91329.1"/>
    </source>
</evidence>
<organism evidence="2 3">
    <name type="scientific">Hymenobacter artigasi</name>
    <dbReference type="NCBI Taxonomy" id="2719616"/>
    <lineage>
        <taxon>Bacteria</taxon>
        <taxon>Pseudomonadati</taxon>
        <taxon>Bacteroidota</taxon>
        <taxon>Cytophagia</taxon>
        <taxon>Cytophagales</taxon>
        <taxon>Hymenobacteraceae</taxon>
        <taxon>Hymenobacter</taxon>
    </lineage>
</organism>
<name>A0ABX1HM51_9BACT</name>
<proteinExistence type="predicted"/>
<evidence type="ECO:0000256" key="1">
    <source>
        <dbReference type="SAM" id="MobiDB-lite"/>
    </source>
</evidence>
<dbReference type="PROSITE" id="PS51257">
    <property type="entry name" value="PROKAR_LIPOPROTEIN"/>
    <property type="match status" value="1"/>
</dbReference>
<accession>A0ABX1HM51</accession>
<gene>
    <name evidence="2" type="ORF">HBN54_003946</name>
</gene>
<comment type="caution">
    <text evidence="2">The sequence shown here is derived from an EMBL/GenBank/DDBJ whole genome shotgun (WGS) entry which is preliminary data.</text>
</comment>
<dbReference type="Proteomes" id="UP000717634">
    <property type="component" value="Unassembled WGS sequence"/>
</dbReference>